<dbReference type="AlphaFoldDB" id="A0A5N6XA55"/>
<protein>
    <submittedName>
        <fullName evidence="2">Uncharacterized protein</fullName>
    </submittedName>
</protein>
<dbReference type="Proteomes" id="UP000325945">
    <property type="component" value="Unassembled WGS sequence"/>
</dbReference>
<gene>
    <name evidence="2" type="ORF">BDV39DRAFT_170791</name>
</gene>
<evidence type="ECO:0000313" key="2">
    <source>
        <dbReference type="EMBL" id="KAE8330131.1"/>
    </source>
</evidence>
<evidence type="ECO:0000313" key="3">
    <source>
        <dbReference type="Proteomes" id="UP000325945"/>
    </source>
</evidence>
<reference evidence="3" key="1">
    <citation type="submission" date="2019-04" db="EMBL/GenBank/DDBJ databases">
        <title>Friends and foes A comparative genomics studyof 23 Aspergillus species from section Flavi.</title>
        <authorList>
            <consortium name="DOE Joint Genome Institute"/>
            <person name="Kjaerbolling I."/>
            <person name="Vesth T."/>
            <person name="Frisvad J.C."/>
            <person name="Nybo J.L."/>
            <person name="Theobald S."/>
            <person name="Kildgaard S."/>
            <person name="Isbrandt T."/>
            <person name="Kuo A."/>
            <person name="Sato A."/>
            <person name="Lyhne E.K."/>
            <person name="Kogle M.E."/>
            <person name="Wiebenga A."/>
            <person name="Kun R.S."/>
            <person name="Lubbers R.J."/>
            <person name="Makela M.R."/>
            <person name="Barry K."/>
            <person name="Chovatia M."/>
            <person name="Clum A."/>
            <person name="Daum C."/>
            <person name="Haridas S."/>
            <person name="He G."/>
            <person name="LaButti K."/>
            <person name="Lipzen A."/>
            <person name="Mondo S."/>
            <person name="Riley R."/>
            <person name="Salamov A."/>
            <person name="Simmons B.A."/>
            <person name="Magnuson J.K."/>
            <person name="Henrissat B."/>
            <person name="Mortensen U.H."/>
            <person name="Larsen T.O."/>
            <person name="Devries R.P."/>
            <person name="Grigoriev I.V."/>
            <person name="Machida M."/>
            <person name="Baker S.E."/>
            <person name="Andersen M.R."/>
        </authorList>
    </citation>
    <scope>NUCLEOTIDE SEQUENCE [LARGE SCALE GENOMIC DNA]</scope>
    <source>
        <strain evidence="3">CBS 130017</strain>
    </source>
</reference>
<keyword evidence="3" id="KW-1185">Reference proteome</keyword>
<dbReference type="EMBL" id="ML741775">
    <property type="protein sequence ID" value="KAE8330131.1"/>
    <property type="molecule type" value="Genomic_DNA"/>
</dbReference>
<name>A0A5N6XA55_9EURO</name>
<accession>A0A5N6XA55</accession>
<sequence>MEESNVVSSGAVDDIHSATATQDAPGEVINPSGGFNLPPLTECGVCQRSQSYAPNRNRVKSLKKMGN</sequence>
<proteinExistence type="predicted"/>
<organism evidence="2 3">
    <name type="scientific">Aspergillus sergii</name>
    <dbReference type="NCBI Taxonomy" id="1034303"/>
    <lineage>
        <taxon>Eukaryota</taxon>
        <taxon>Fungi</taxon>
        <taxon>Dikarya</taxon>
        <taxon>Ascomycota</taxon>
        <taxon>Pezizomycotina</taxon>
        <taxon>Eurotiomycetes</taxon>
        <taxon>Eurotiomycetidae</taxon>
        <taxon>Eurotiales</taxon>
        <taxon>Aspergillaceae</taxon>
        <taxon>Aspergillus</taxon>
        <taxon>Aspergillus subgen. Circumdati</taxon>
    </lineage>
</organism>
<feature type="region of interest" description="Disordered" evidence="1">
    <location>
        <begin position="1"/>
        <end position="34"/>
    </location>
</feature>
<evidence type="ECO:0000256" key="1">
    <source>
        <dbReference type="SAM" id="MobiDB-lite"/>
    </source>
</evidence>